<protein>
    <submittedName>
        <fullName evidence="6">MFS transporter asaE-like protein</fullName>
    </submittedName>
</protein>
<feature type="transmembrane region" description="Helical" evidence="4">
    <location>
        <begin position="98"/>
        <end position="116"/>
    </location>
</feature>
<feature type="domain" description="Major facilitator superfamily (MFS) profile" evidence="5">
    <location>
        <begin position="259"/>
        <end position="458"/>
    </location>
</feature>
<dbReference type="InterPro" id="IPR020846">
    <property type="entry name" value="MFS_dom"/>
</dbReference>
<dbReference type="Proteomes" id="UP001338125">
    <property type="component" value="Unassembled WGS sequence"/>
</dbReference>
<dbReference type="InterPro" id="IPR050327">
    <property type="entry name" value="Proton-linked_MCT"/>
</dbReference>
<feature type="transmembrane region" description="Helical" evidence="4">
    <location>
        <begin position="128"/>
        <end position="146"/>
    </location>
</feature>
<evidence type="ECO:0000313" key="6">
    <source>
        <dbReference type="EMBL" id="KAK5989739.1"/>
    </source>
</evidence>
<sequence length="458" mass="49932">MSSTQVITTTDIELVPQSQHHYHDASKSPSETENEFQQGTQSQQLKPVDRGRDAWTVLIAGFIFDALFWGFPMCFGVFQNYYSQLPEFKKDSAKIPTIGVLAQALYYLGAPFSAMLTRRFPKYQRLQIWIGCPLCILGLLAASFTSSVNGLIATQGLLYGLGFVTLSFPIVSMINEWWVARKGMAFGLISASSGATGTVLPFILDALLIKYGHRTTLRASAVAMMVLAVPLLPLFKGRLPASDQAVLAPINWGFLKQPLFWIYGSAILVQGIGFFYPVVFLPSYASSLGIRSMQGAVLVALMSIAQVVGQFAFGYLSDKNLSPSLLGIICCVIAAAASFTFWGLAKSLPFLIVFSLIYGVFGFGFATMRVAMGRAVSDDPSTVFATYAIFVFVQGVGNILVGPLSAVLMSSKATARERYAVGKYDSMVILTGVTSCCTALIMLLWHGYRLTAKHLTRW</sequence>
<evidence type="ECO:0000256" key="1">
    <source>
        <dbReference type="ARBA" id="ARBA00004141"/>
    </source>
</evidence>
<dbReference type="SUPFAM" id="SSF103473">
    <property type="entry name" value="MFS general substrate transporter"/>
    <property type="match status" value="1"/>
</dbReference>
<dbReference type="EMBL" id="JAVFKD010000014">
    <property type="protein sequence ID" value="KAK5989739.1"/>
    <property type="molecule type" value="Genomic_DNA"/>
</dbReference>
<comment type="subcellular location">
    <subcellularLocation>
        <location evidence="1">Membrane</location>
        <topology evidence="1">Multi-pass membrane protein</topology>
    </subcellularLocation>
</comment>
<feature type="transmembrane region" description="Helical" evidence="4">
    <location>
        <begin position="54"/>
        <end position="78"/>
    </location>
</feature>
<organism evidence="6 7">
    <name type="scientific">Cladobotryum mycophilum</name>
    <dbReference type="NCBI Taxonomy" id="491253"/>
    <lineage>
        <taxon>Eukaryota</taxon>
        <taxon>Fungi</taxon>
        <taxon>Dikarya</taxon>
        <taxon>Ascomycota</taxon>
        <taxon>Pezizomycotina</taxon>
        <taxon>Sordariomycetes</taxon>
        <taxon>Hypocreomycetidae</taxon>
        <taxon>Hypocreales</taxon>
        <taxon>Hypocreaceae</taxon>
        <taxon>Cladobotryum</taxon>
    </lineage>
</organism>
<evidence type="ECO:0000256" key="3">
    <source>
        <dbReference type="SAM" id="MobiDB-lite"/>
    </source>
</evidence>
<feature type="region of interest" description="Disordered" evidence="3">
    <location>
        <begin position="18"/>
        <end position="47"/>
    </location>
</feature>
<feature type="transmembrane region" description="Helical" evidence="4">
    <location>
        <begin position="183"/>
        <end position="204"/>
    </location>
</feature>
<name>A0ABR0SC51_9HYPO</name>
<accession>A0ABR0SC51</accession>
<feature type="transmembrane region" description="Helical" evidence="4">
    <location>
        <begin position="428"/>
        <end position="448"/>
    </location>
</feature>
<proteinExistence type="inferred from homology"/>
<comment type="caution">
    <text evidence="6">The sequence shown here is derived from an EMBL/GenBank/DDBJ whole genome shotgun (WGS) entry which is preliminary data.</text>
</comment>
<feature type="compositionally biased region" description="Polar residues" evidence="3">
    <location>
        <begin position="27"/>
        <end position="45"/>
    </location>
</feature>
<feature type="transmembrane region" description="Helical" evidence="4">
    <location>
        <begin position="350"/>
        <end position="372"/>
    </location>
</feature>
<dbReference type="InterPro" id="IPR011701">
    <property type="entry name" value="MFS"/>
</dbReference>
<evidence type="ECO:0000313" key="7">
    <source>
        <dbReference type="Proteomes" id="UP001338125"/>
    </source>
</evidence>
<reference evidence="6 7" key="1">
    <citation type="submission" date="2024-01" db="EMBL/GenBank/DDBJ databases">
        <title>Complete genome of Cladobotryum mycophilum ATHUM6906.</title>
        <authorList>
            <person name="Christinaki A.C."/>
            <person name="Myridakis A.I."/>
            <person name="Kouvelis V.N."/>
        </authorList>
    </citation>
    <scope>NUCLEOTIDE SEQUENCE [LARGE SCALE GENOMIC DNA]</scope>
    <source>
        <strain evidence="6 7">ATHUM6906</strain>
    </source>
</reference>
<keyword evidence="4" id="KW-0812">Transmembrane</keyword>
<gene>
    <name evidence="6" type="ORF">PT974_07998</name>
</gene>
<feature type="transmembrane region" description="Helical" evidence="4">
    <location>
        <begin position="260"/>
        <end position="281"/>
    </location>
</feature>
<keyword evidence="7" id="KW-1185">Reference proteome</keyword>
<keyword evidence="4" id="KW-1133">Transmembrane helix</keyword>
<evidence type="ECO:0000259" key="5">
    <source>
        <dbReference type="PROSITE" id="PS50850"/>
    </source>
</evidence>
<comment type="similarity">
    <text evidence="2">Belongs to the major facilitator superfamily. Monocarboxylate porter (TC 2.A.1.13) family.</text>
</comment>
<feature type="transmembrane region" description="Helical" evidence="4">
    <location>
        <begin position="325"/>
        <end position="344"/>
    </location>
</feature>
<dbReference type="PANTHER" id="PTHR11360">
    <property type="entry name" value="MONOCARBOXYLATE TRANSPORTER"/>
    <property type="match status" value="1"/>
</dbReference>
<dbReference type="PROSITE" id="PS50850">
    <property type="entry name" value="MFS"/>
    <property type="match status" value="1"/>
</dbReference>
<dbReference type="Gene3D" id="1.20.1250.20">
    <property type="entry name" value="MFS general substrate transporter like domains"/>
    <property type="match status" value="2"/>
</dbReference>
<dbReference type="InterPro" id="IPR036259">
    <property type="entry name" value="MFS_trans_sf"/>
</dbReference>
<dbReference type="PANTHER" id="PTHR11360:SF287">
    <property type="entry name" value="MFS MONOCARBOXYLATE TRANSPORTER"/>
    <property type="match status" value="1"/>
</dbReference>
<feature type="transmembrane region" description="Helical" evidence="4">
    <location>
        <begin position="293"/>
        <end position="313"/>
    </location>
</feature>
<dbReference type="Pfam" id="PF07690">
    <property type="entry name" value="MFS_1"/>
    <property type="match status" value="1"/>
</dbReference>
<keyword evidence="4" id="KW-0472">Membrane</keyword>
<feature type="transmembrane region" description="Helical" evidence="4">
    <location>
        <begin position="384"/>
        <end position="408"/>
    </location>
</feature>
<feature type="transmembrane region" description="Helical" evidence="4">
    <location>
        <begin position="152"/>
        <end position="171"/>
    </location>
</feature>
<evidence type="ECO:0000256" key="2">
    <source>
        <dbReference type="ARBA" id="ARBA00006727"/>
    </source>
</evidence>
<evidence type="ECO:0000256" key="4">
    <source>
        <dbReference type="SAM" id="Phobius"/>
    </source>
</evidence>